<evidence type="ECO:0000313" key="2">
    <source>
        <dbReference type="Proteomes" id="UP000265520"/>
    </source>
</evidence>
<name>A0A392RSR9_9FABA</name>
<proteinExistence type="predicted"/>
<dbReference type="AlphaFoldDB" id="A0A392RSR9"/>
<feature type="non-terminal residue" evidence="1">
    <location>
        <position position="1"/>
    </location>
</feature>
<accession>A0A392RSR9</accession>
<comment type="caution">
    <text evidence="1">The sequence shown here is derived from an EMBL/GenBank/DDBJ whole genome shotgun (WGS) entry which is preliminary data.</text>
</comment>
<reference evidence="1 2" key="1">
    <citation type="journal article" date="2018" name="Front. Plant Sci.">
        <title>Red Clover (Trifolium pratense) and Zigzag Clover (T. medium) - A Picture of Genomic Similarities and Differences.</title>
        <authorList>
            <person name="Dluhosova J."/>
            <person name="Istvanek J."/>
            <person name="Nedelnik J."/>
            <person name="Repkova J."/>
        </authorList>
    </citation>
    <scope>NUCLEOTIDE SEQUENCE [LARGE SCALE GENOMIC DNA]</scope>
    <source>
        <strain evidence="2">cv. 10/8</strain>
        <tissue evidence="1">Leaf</tissue>
    </source>
</reference>
<organism evidence="1 2">
    <name type="scientific">Trifolium medium</name>
    <dbReference type="NCBI Taxonomy" id="97028"/>
    <lineage>
        <taxon>Eukaryota</taxon>
        <taxon>Viridiplantae</taxon>
        <taxon>Streptophyta</taxon>
        <taxon>Embryophyta</taxon>
        <taxon>Tracheophyta</taxon>
        <taxon>Spermatophyta</taxon>
        <taxon>Magnoliopsida</taxon>
        <taxon>eudicotyledons</taxon>
        <taxon>Gunneridae</taxon>
        <taxon>Pentapetalae</taxon>
        <taxon>rosids</taxon>
        <taxon>fabids</taxon>
        <taxon>Fabales</taxon>
        <taxon>Fabaceae</taxon>
        <taxon>Papilionoideae</taxon>
        <taxon>50 kb inversion clade</taxon>
        <taxon>NPAAA clade</taxon>
        <taxon>Hologalegina</taxon>
        <taxon>IRL clade</taxon>
        <taxon>Trifolieae</taxon>
        <taxon>Trifolium</taxon>
    </lineage>
</organism>
<keyword evidence="2" id="KW-1185">Reference proteome</keyword>
<dbReference type="Proteomes" id="UP000265520">
    <property type="component" value="Unassembled WGS sequence"/>
</dbReference>
<sequence length="40" mass="4144">KLWPTRGAATCACGAIPFVLFGFIAGACAGRRCSCAERNP</sequence>
<dbReference type="EMBL" id="LXQA010270368">
    <property type="protein sequence ID" value="MCI39678.1"/>
    <property type="molecule type" value="Genomic_DNA"/>
</dbReference>
<protein>
    <submittedName>
        <fullName evidence="1">Uncharacterized protein</fullName>
    </submittedName>
</protein>
<evidence type="ECO:0000313" key="1">
    <source>
        <dbReference type="EMBL" id="MCI39678.1"/>
    </source>
</evidence>